<name>A0A2W5F783_9SPHI</name>
<feature type="transmembrane region" description="Helical" evidence="1">
    <location>
        <begin position="126"/>
        <end position="144"/>
    </location>
</feature>
<reference evidence="2 3" key="1">
    <citation type="submission" date="2017-11" db="EMBL/GenBank/DDBJ databases">
        <title>Infants hospitalized years apart are colonized by the same room-sourced microbial strains.</title>
        <authorList>
            <person name="Brooks B."/>
            <person name="Olm M.R."/>
            <person name="Firek B.A."/>
            <person name="Baker R."/>
            <person name="Thomas B.C."/>
            <person name="Morowitz M.J."/>
            <person name="Banfield J.F."/>
        </authorList>
    </citation>
    <scope>NUCLEOTIDE SEQUENCE [LARGE SCALE GENOMIC DNA]</scope>
    <source>
        <strain evidence="2">S2_009_000_R2_76</strain>
    </source>
</reference>
<feature type="transmembrane region" description="Helical" evidence="1">
    <location>
        <begin position="165"/>
        <end position="185"/>
    </location>
</feature>
<feature type="transmembrane region" description="Helical" evidence="1">
    <location>
        <begin position="66"/>
        <end position="82"/>
    </location>
</feature>
<dbReference type="EMBL" id="QFOI01000058">
    <property type="protein sequence ID" value="PZP50673.1"/>
    <property type="molecule type" value="Genomic_DNA"/>
</dbReference>
<feature type="transmembrane region" description="Helical" evidence="1">
    <location>
        <begin position="191"/>
        <end position="207"/>
    </location>
</feature>
<evidence type="ECO:0000313" key="3">
    <source>
        <dbReference type="Proteomes" id="UP000249645"/>
    </source>
</evidence>
<keyword evidence="1" id="KW-0472">Membrane</keyword>
<evidence type="ECO:0008006" key="4">
    <source>
        <dbReference type="Google" id="ProtNLM"/>
    </source>
</evidence>
<evidence type="ECO:0000313" key="2">
    <source>
        <dbReference type="EMBL" id="PZP50673.1"/>
    </source>
</evidence>
<protein>
    <recommendedName>
        <fullName evidence="4">DUF2306 domain-containing protein</fullName>
    </recommendedName>
</protein>
<proteinExistence type="predicted"/>
<keyword evidence="1" id="KW-0812">Transmembrane</keyword>
<keyword evidence="1" id="KW-1133">Transmembrane helix</keyword>
<feature type="transmembrane region" description="Helical" evidence="1">
    <location>
        <begin position="102"/>
        <end position="120"/>
    </location>
</feature>
<comment type="caution">
    <text evidence="2">The sequence shown here is derived from an EMBL/GenBank/DDBJ whole genome shotgun (WGS) entry which is preliminary data.</text>
</comment>
<sequence>MELFVKCMIYIHAFMGGIGLLSGLITVAVKKGGKLHRKLGKVFTVGMGISSLLSLIIAVMPKHENTFLFLIGIFTIYMLISGNRSIKYKKMDADMRIPLDKIVSVSMLVGSVVMVALFVYCYINKLGNGVLFLFFGLLSGLMAWKDWKFYNTPALWKKKWLSNHIGKMVGALIASITAFMVAGLSIHTLSAWIWPSIIGTFFIIYWIRKTKPKEKIATTAN</sequence>
<feature type="transmembrane region" description="Helical" evidence="1">
    <location>
        <begin position="12"/>
        <end position="30"/>
    </location>
</feature>
<dbReference type="Proteomes" id="UP000249645">
    <property type="component" value="Unassembled WGS sequence"/>
</dbReference>
<evidence type="ECO:0000256" key="1">
    <source>
        <dbReference type="SAM" id="Phobius"/>
    </source>
</evidence>
<dbReference type="AlphaFoldDB" id="A0A2W5F783"/>
<feature type="transmembrane region" description="Helical" evidence="1">
    <location>
        <begin position="42"/>
        <end position="60"/>
    </location>
</feature>
<accession>A0A2W5F783</accession>
<gene>
    <name evidence="2" type="ORF">DI598_05075</name>
</gene>
<organism evidence="2 3">
    <name type="scientific">Pseudopedobacter saltans</name>
    <dbReference type="NCBI Taxonomy" id="151895"/>
    <lineage>
        <taxon>Bacteria</taxon>
        <taxon>Pseudomonadati</taxon>
        <taxon>Bacteroidota</taxon>
        <taxon>Sphingobacteriia</taxon>
        <taxon>Sphingobacteriales</taxon>
        <taxon>Sphingobacteriaceae</taxon>
        <taxon>Pseudopedobacter</taxon>
    </lineage>
</organism>